<proteinExistence type="predicted"/>
<keyword evidence="1" id="KW-1133">Transmembrane helix</keyword>
<evidence type="ECO:0000313" key="3">
    <source>
        <dbReference type="EMBL" id="VAW26362.1"/>
    </source>
</evidence>
<evidence type="ECO:0000256" key="1">
    <source>
        <dbReference type="SAM" id="Phobius"/>
    </source>
</evidence>
<name>A0A3B0UIW3_9ZZZZ</name>
<organism evidence="3">
    <name type="scientific">hydrothermal vent metagenome</name>
    <dbReference type="NCBI Taxonomy" id="652676"/>
    <lineage>
        <taxon>unclassified sequences</taxon>
        <taxon>metagenomes</taxon>
        <taxon>ecological metagenomes</taxon>
    </lineage>
</organism>
<dbReference type="EMBL" id="UOET01000024">
    <property type="protein sequence ID" value="VAW26362.1"/>
    <property type="molecule type" value="Genomic_DNA"/>
</dbReference>
<dbReference type="Pfam" id="PF18962">
    <property type="entry name" value="Por_Secre_tail"/>
    <property type="match status" value="1"/>
</dbReference>
<gene>
    <name evidence="3" type="ORF">MNBD_BACTEROID07-234</name>
</gene>
<protein>
    <recommendedName>
        <fullName evidence="2">Secretion system C-terminal sorting domain-containing protein</fullName>
    </recommendedName>
</protein>
<dbReference type="InterPro" id="IPR026444">
    <property type="entry name" value="Secre_tail"/>
</dbReference>
<reference evidence="3" key="1">
    <citation type="submission" date="2018-06" db="EMBL/GenBank/DDBJ databases">
        <authorList>
            <person name="Zhirakovskaya E."/>
        </authorList>
    </citation>
    <scope>NUCLEOTIDE SEQUENCE</scope>
</reference>
<keyword evidence="1" id="KW-0812">Transmembrane</keyword>
<keyword evidence="1" id="KW-0472">Membrane</keyword>
<dbReference type="AlphaFoldDB" id="A0A3B0UIW3"/>
<feature type="transmembrane region" description="Helical" evidence="1">
    <location>
        <begin position="17"/>
        <end position="36"/>
    </location>
</feature>
<sequence length="77" mass="8664">ESSFKIYPNPSKGKVRIQTMLPILSISLFNASGWLIRKIPVSGLSRSRSIDLPATKGIYYVRIHTSKGEKAQKVLKY</sequence>
<feature type="non-terminal residue" evidence="3">
    <location>
        <position position="1"/>
    </location>
</feature>
<feature type="domain" description="Secretion system C-terminal sorting" evidence="2">
    <location>
        <begin position="6"/>
        <end position="74"/>
    </location>
</feature>
<dbReference type="NCBIfam" id="TIGR04183">
    <property type="entry name" value="Por_Secre_tail"/>
    <property type="match status" value="1"/>
</dbReference>
<accession>A0A3B0UIW3</accession>
<evidence type="ECO:0000259" key="2">
    <source>
        <dbReference type="Pfam" id="PF18962"/>
    </source>
</evidence>